<reference evidence="2" key="1">
    <citation type="journal article" date="2020" name="bioRxiv">
        <title>Chromosome-level reference genome of the European wasp spider Argiope bruennichi: a resource for studies on range expansion and evolutionary adaptation.</title>
        <authorList>
            <person name="Sheffer M.M."/>
            <person name="Hoppe A."/>
            <person name="Krehenwinkel H."/>
            <person name="Uhl G."/>
            <person name="Kuss A.W."/>
            <person name="Jensen L."/>
            <person name="Jensen C."/>
            <person name="Gillespie R.G."/>
            <person name="Hoff K.J."/>
            <person name="Prost S."/>
        </authorList>
    </citation>
    <scope>NUCLEOTIDE SEQUENCE</scope>
</reference>
<proteinExistence type="predicted"/>
<protein>
    <submittedName>
        <fullName evidence="2">Uncharacterized protein</fullName>
    </submittedName>
</protein>
<dbReference type="EMBL" id="JABXBU010000002">
    <property type="protein sequence ID" value="KAF8795054.1"/>
    <property type="molecule type" value="Genomic_DNA"/>
</dbReference>
<gene>
    <name evidence="2" type="ORF">HNY73_002950</name>
</gene>
<accession>A0A8T0FVB9</accession>
<evidence type="ECO:0000313" key="3">
    <source>
        <dbReference type="Proteomes" id="UP000807504"/>
    </source>
</evidence>
<dbReference type="AlphaFoldDB" id="A0A8T0FVB9"/>
<dbReference type="Proteomes" id="UP000807504">
    <property type="component" value="Unassembled WGS sequence"/>
</dbReference>
<feature type="chain" id="PRO_5035949220" evidence="1">
    <location>
        <begin position="20"/>
        <end position="103"/>
    </location>
</feature>
<keyword evidence="1" id="KW-0732">Signal</keyword>
<evidence type="ECO:0000313" key="2">
    <source>
        <dbReference type="EMBL" id="KAF8795054.1"/>
    </source>
</evidence>
<feature type="signal peptide" evidence="1">
    <location>
        <begin position="1"/>
        <end position="19"/>
    </location>
</feature>
<name>A0A8T0FVB9_ARGBR</name>
<organism evidence="2 3">
    <name type="scientific">Argiope bruennichi</name>
    <name type="common">Wasp spider</name>
    <name type="synonym">Aranea bruennichi</name>
    <dbReference type="NCBI Taxonomy" id="94029"/>
    <lineage>
        <taxon>Eukaryota</taxon>
        <taxon>Metazoa</taxon>
        <taxon>Ecdysozoa</taxon>
        <taxon>Arthropoda</taxon>
        <taxon>Chelicerata</taxon>
        <taxon>Arachnida</taxon>
        <taxon>Araneae</taxon>
        <taxon>Araneomorphae</taxon>
        <taxon>Entelegynae</taxon>
        <taxon>Araneoidea</taxon>
        <taxon>Araneidae</taxon>
        <taxon>Argiope</taxon>
    </lineage>
</organism>
<reference evidence="2" key="2">
    <citation type="submission" date="2020-06" db="EMBL/GenBank/DDBJ databases">
        <authorList>
            <person name="Sheffer M."/>
        </authorList>
    </citation>
    <scope>NUCLEOTIDE SEQUENCE</scope>
</reference>
<keyword evidence="3" id="KW-1185">Reference proteome</keyword>
<evidence type="ECO:0000256" key="1">
    <source>
        <dbReference type="SAM" id="SignalP"/>
    </source>
</evidence>
<sequence length="103" mass="11296">MLVAKFVVISLLVIGSSTALSFTSLPQELLPELKRERERFYKRGGARLPSSYTIRIFFHVDVRASAAGGRGVTPMCPEVVTLEGDDKSYLILLSSASLYGDDN</sequence>
<comment type="caution">
    <text evidence="2">The sequence shown here is derived from an EMBL/GenBank/DDBJ whole genome shotgun (WGS) entry which is preliminary data.</text>
</comment>